<organism evidence="2 3">
    <name type="scientific">Aspergillus versicolor CBS 583.65</name>
    <dbReference type="NCBI Taxonomy" id="1036611"/>
    <lineage>
        <taxon>Eukaryota</taxon>
        <taxon>Fungi</taxon>
        <taxon>Dikarya</taxon>
        <taxon>Ascomycota</taxon>
        <taxon>Pezizomycotina</taxon>
        <taxon>Eurotiomycetes</taxon>
        <taxon>Eurotiomycetidae</taxon>
        <taxon>Eurotiales</taxon>
        <taxon>Aspergillaceae</taxon>
        <taxon>Aspergillus</taxon>
        <taxon>Aspergillus subgen. Nidulantes</taxon>
    </lineage>
</organism>
<dbReference type="GeneID" id="63731776"/>
<dbReference type="STRING" id="1036611.A0A1L9PUT5"/>
<dbReference type="InterPro" id="IPR000210">
    <property type="entry name" value="BTB/POZ_dom"/>
</dbReference>
<dbReference type="PROSITE" id="PS50097">
    <property type="entry name" value="BTB"/>
    <property type="match status" value="1"/>
</dbReference>
<dbReference type="EMBL" id="KV878132">
    <property type="protein sequence ID" value="OJJ05233.1"/>
    <property type="molecule type" value="Genomic_DNA"/>
</dbReference>
<dbReference type="Pfam" id="PF00651">
    <property type="entry name" value="BTB"/>
    <property type="match status" value="1"/>
</dbReference>
<feature type="domain" description="BTB" evidence="1">
    <location>
        <begin position="10"/>
        <end position="86"/>
    </location>
</feature>
<reference evidence="3" key="1">
    <citation type="journal article" date="2017" name="Genome Biol.">
        <title>Comparative genomics reveals high biological diversity and specific adaptations in the industrially and medically important fungal genus Aspergillus.</title>
        <authorList>
            <person name="de Vries R.P."/>
            <person name="Riley R."/>
            <person name="Wiebenga A."/>
            <person name="Aguilar-Osorio G."/>
            <person name="Amillis S."/>
            <person name="Uchima C.A."/>
            <person name="Anderluh G."/>
            <person name="Asadollahi M."/>
            <person name="Askin M."/>
            <person name="Barry K."/>
            <person name="Battaglia E."/>
            <person name="Bayram O."/>
            <person name="Benocci T."/>
            <person name="Braus-Stromeyer S.A."/>
            <person name="Caldana C."/>
            <person name="Canovas D."/>
            <person name="Cerqueira G.C."/>
            <person name="Chen F."/>
            <person name="Chen W."/>
            <person name="Choi C."/>
            <person name="Clum A."/>
            <person name="Dos Santos R.A."/>
            <person name="Damasio A.R."/>
            <person name="Diallinas G."/>
            <person name="Emri T."/>
            <person name="Fekete E."/>
            <person name="Flipphi M."/>
            <person name="Freyberg S."/>
            <person name="Gallo A."/>
            <person name="Gournas C."/>
            <person name="Habgood R."/>
            <person name="Hainaut M."/>
            <person name="Harispe M.L."/>
            <person name="Henrissat B."/>
            <person name="Hilden K.S."/>
            <person name="Hope R."/>
            <person name="Hossain A."/>
            <person name="Karabika E."/>
            <person name="Karaffa L."/>
            <person name="Karanyi Z."/>
            <person name="Krasevec N."/>
            <person name="Kuo A."/>
            <person name="Kusch H."/>
            <person name="LaButti K."/>
            <person name="Lagendijk E.L."/>
            <person name="Lapidus A."/>
            <person name="Levasseur A."/>
            <person name="Lindquist E."/>
            <person name="Lipzen A."/>
            <person name="Logrieco A.F."/>
            <person name="MacCabe A."/>
            <person name="Maekelae M.R."/>
            <person name="Malavazi I."/>
            <person name="Melin P."/>
            <person name="Meyer V."/>
            <person name="Mielnichuk N."/>
            <person name="Miskei M."/>
            <person name="Molnar A.P."/>
            <person name="Mule G."/>
            <person name="Ngan C.Y."/>
            <person name="Orejas M."/>
            <person name="Orosz E."/>
            <person name="Ouedraogo J.P."/>
            <person name="Overkamp K.M."/>
            <person name="Park H.-S."/>
            <person name="Perrone G."/>
            <person name="Piumi F."/>
            <person name="Punt P.J."/>
            <person name="Ram A.F."/>
            <person name="Ramon A."/>
            <person name="Rauscher S."/>
            <person name="Record E."/>
            <person name="Riano-Pachon D.M."/>
            <person name="Robert V."/>
            <person name="Roehrig J."/>
            <person name="Ruller R."/>
            <person name="Salamov A."/>
            <person name="Salih N.S."/>
            <person name="Samson R.A."/>
            <person name="Sandor E."/>
            <person name="Sanguinetti M."/>
            <person name="Schuetze T."/>
            <person name="Sepcic K."/>
            <person name="Shelest E."/>
            <person name="Sherlock G."/>
            <person name="Sophianopoulou V."/>
            <person name="Squina F.M."/>
            <person name="Sun H."/>
            <person name="Susca A."/>
            <person name="Todd R.B."/>
            <person name="Tsang A."/>
            <person name="Unkles S.E."/>
            <person name="van de Wiele N."/>
            <person name="van Rossen-Uffink D."/>
            <person name="Oliveira J.V."/>
            <person name="Vesth T.C."/>
            <person name="Visser J."/>
            <person name="Yu J.-H."/>
            <person name="Zhou M."/>
            <person name="Andersen M.R."/>
            <person name="Archer D.B."/>
            <person name="Baker S.E."/>
            <person name="Benoit I."/>
            <person name="Brakhage A.A."/>
            <person name="Braus G.H."/>
            <person name="Fischer R."/>
            <person name="Frisvad J.C."/>
            <person name="Goldman G.H."/>
            <person name="Houbraken J."/>
            <person name="Oakley B."/>
            <person name="Pocsi I."/>
            <person name="Scazzocchio C."/>
            <person name="Seiboth B."/>
            <person name="vanKuyk P.A."/>
            <person name="Wortman J."/>
            <person name="Dyer P.S."/>
            <person name="Grigoriev I.V."/>
        </authorList>
    </citation>
    <scope>NUCLEOTIDE SEQUENCE [LARGE SCALE GENOMIC DNA]</scope>
    <source>
        <strain evidence="3">CBS 583.65</strain>
    </source>
</reference>
<protein>
    <recommendedName>
        <fullName evidence="1">BTB domain-containing protein</fullName>
    </recommendedName>
</protein>
<dbReference type="OrthoDB" id="5275938at2759"/>
<dbReference type="CDD" id="cd18186">
    <property type="entry name" value="BTB_POZ_ZBTB_KLHL-like"/>
    <property type="match status" value="1"/>
</dbReference>
<dbReference type="Proteomes" id="UP000184073">
    <property type="component" value="Unassembled WGS sequence"/>
</dbReference>
<dbReference type="VEuPathDB" id="FungiDB:ASPVEDRAFT_74620"/>
<dbReference type="Gene3D" id="3.30.710.10">
    <property type="entry name" value="Potassium Channel Kv1.1, Chain A"/>
    <property type="match status" value="1"/>
</dbReference>
<sequence length="309" mass="34746">MAIEISDPRGNVILQTKDVSFRVCPAVMSDSSPFFDAMFRHGFREGLAVRNATPENPVTIELHDDDPDALRIFVRTAHDQIVGVPTVPAIDHINRLAMLVDKYDCAPVMMNYGEVLIYRVLETITTMEELWLLLQYAYVLNSQTLFNDLSQRLALQLPCALESWMYPVDVIAPFIPIAEIIDQVDALRVSYMSTIERILGAPYDKGMSCTCFANPDIVGNYWLQLVQLDIHPLTPFTVFWEKSPPEIIERTKRLSPAVDAPYIRRCLVCCIHAELLAPARLAARVERDLAQGLCVGCVNPGGCEWHPEG</sequence>
<dbReference type="AlphaFoldDB" id="A0A1L9PUT5"/>
<gene>
    <name evidence="2" type="ORF">ASPVEDRAFT_74620</name>
</gene>
<dbReference type="SMART" id="SM00225">
    <property type="entry name" value="BTB"/>
    <property type="match status" value="1"/>
</dbReference>
<dbReference type="RefSeq" id="XP_040670995.1">
    <property type="nucleotide sequence ID" value="XM_040816265.1"/>
</dbReference>
<dbReference type="SUPFAM" id="SSF54695">
    <property type="entry name" value="POZ domain"/>
    <property type="match status" value="1"/>
</dbReference>
<name>A0A1L9PUT5_ASPVE</name>
<evidence type="ECO:0000259" key="1">
    <source>
        <dbReference type="PROSITE" id="PS50097"/>
    </source>
</evidence>
<evidence type="ECO:0000313" key="3">
    <source>
        <dbReference type="Proteomes" id="UP000184073"/>
    </source>
</evidence>
<dbReference type="InterPro" id="IPR011333">
    <property type="entry name" value="SKP1/BTB/POZ_sf"/>
</dbReference>
<proteinExistence type="predicted"/>
<accession>A0A1L9PUT5</accession>
<evidence type="ECO:0000313" key="2">
    <source>
        <dbReference type="EMBL" id="OJJ05233.1"/>
    </source>
</evidence>
<keyword evidence="3" id="KW-1185">Reference proteome</keyword>